<comment type="similarity">
    <text evidence="2 8">Belongs to the Mediator complex subunit 18 family.</text>
</comment>
<evidence type="ECO:0000313" key="9">
    <source>
        <dbReference type="EMBL" id="ETI22172.1"/>
    </source>
</evidence>
<dbReference type="GO" id="GO:0006357">
    <property type="term" value="P:regulation of transcription by RNA polymerase II"/>
    <property type="evidence" value="ECO:0007669"/>
    <property type="project" value="InterPro"/>
</dbReference>
<evidence type="ECO:0000256" key="3">
    <source>
        <dbReference type="ARBA" id="ARBA00019612"/>
    </source>
</evidence>
<accession>V9D864</accession>
<keyword evidence="8" id="KW-0010">Activator</keyword>
<organism evidence="9 10">
    <name type="scientific">Cladophialophora carrionii CBS 160.54</name>
    <dbReference type="NCBI Taxonomy" id="1279043"/>
    <lineage>
        <taxon>Eukaryota</taxon>
        <taxon>Fungi</taxon>
        <taxon>Dikarya</taxon>
        <taxon>Ascomycota</taxon>
        <taxon>Pezizomycotina</taxon>
        <taxon>Eurotiomycetes</taxon>
        <taxon>Chaetothyriomycetidae</taxon>
        <taxon>Chaetothyriales</taxon>
        <taxon>Herpotrichiellaceae</taxon>
        <taxon>Cladophialophora</taxon>
    </lineage>
</organism>
<dbReference type="GeneID" id="19984738"/>
<dbReference type="EMBL" id="KB822706">
    <property type="protein sequence ID" value="ETI22172.1"/>
    <property type="molecule type" value="Genomic_DNA"/>
</dbReference>
<dbReference type="Pfam" id="PF09637">
    <property type="entry name" value="Med18"/>
    <property type="match status" value="1"/>
</dbReference>
<evidence type="ECO:0000256" key="5">
    <source>
        <dbReference type="ARBA" id="ARBA00023163"/>
    </source>
</evidence>
<dbReference type="GO" id="GO:0006369">
    <property type="term" value="P:termination of RNA polymerase II transcription"/>
    <property type="evidence" value="ECO:0007669"/>
    <property type="project" value="TreeGrafter"/>
</dbReference>
<proteinExistence type="inferred from homology"/>
<dbReference type="VEuPathDB" id="FungiDB:G647_06245"/>
<dbReference type="PANTHER" id="PTHR13321:SF2">
    <property type="entry name" value="MEDIATOR OF RNA POLYMERASE II TRANSCRIPTION SUBUNIT 18"/>
    <property type="match status" value="1"/>
</dbReference>
<comment type="function">
    <text evidence="8">Component of the Mediator complex, a coactivator involved in the regulated transcription of nearly all RNA polymerase II-dependent genes. Mediator functions as a bridge to convey information from gene-specific regulatory proteins to the basal RNA polymerase II transcription machinery. Mediator is recruited to promoters by direct interactions with regulatory proteins and serves as a scaffold for the assembly of a functional preinitiation complex with RNA polymerase II and the general transcription factors.</text>
</comment>
<comment type="subunit">
    <text evidence="8">Component of the Mediator complex.</text>
</comment>
<gene>
    <name evidence="8" type="primary">MED18</name>
    <name evidence="9" type="ORF">G647_06245</name>
</gene>
<keyword evidence="5 8" id="KW-0804">Transcription</keyword>
<comment type="subcellular location">
    <subcellularLocation>
        <location evidence="1 8">Nucleus</location>
    </subcellularLocation>
</comment>
<evidence type="ECO:0000256" key="6">
    <source>
        <dbReference type="ARBA" id="ARBA00023242"/>
    </source>
</evidence>
<dbReference type="Gene3D" id="2.40.320.10">
    <property type="entry name" value="Hypothetical Protein Pfu-838710-001"/>
    <property type="match status" value="1"/>
</dbReference>
<dbReference type="GO" id="GO:0003712">
    <property type="term" value="F:transcription coregulator activity"/>
    <property type="evidence" value="ECO:0007669"/>
    <property type="project" value="InterPro"/>
</dbReference>
<evidence type="ECO:0000256" key="4">
    <source>
        <dbReference type="ARBA" id="ARBA00023015"/>
    </source>
</evidence>
<dbReference type="AlphaFoldDB" id="V9D864"/>
<reference evidence="9 10" key="1">
    <citation type="submission" date="2013-03" db="EMBL/GenBank/DDBJ databases">
        <title>The Genome Sequence of Cladophialophora carrionii CBS 160.54.</title>
        <authorList>
            <consortium name="The Broad Institute Genomics Platform"/>
            <person name="Cuomo C."/>
            <person name="de Hoog S."/>
            <person name="Gorbushina A."/>
            <person name="Walker B."/>
            <person name="Young S.K."/>
            <person name="Zeng Q."/>
            <person name="Gargeya S."/>
            <person name="Fitzgerald M."/>
            <person name="Haas B."/>
            <person name="Abouelleil A."/>
            <person name="Allen A.W."/>
            <person name="Alvarado L."/>
            <person name="Arachchi H.M."/>
            <person name="Berlin A.M."/>
            <person name="Chapman S.B."/>
            <person name="Gainer-Dewar J."/>
            <person name="Goldberg J."/>
            <person name="Griggs A."/>
            <person name="Gujja S."/>
            <person name="Hansen M."/>
            <person name="Howarth C."/>
            <person name="Imamovic A."/>
            <person name="Ireland A."/>
            <person name="Larimer J."/>
            <person name="McCowan C."/>
            <person name="Murphy C."/>
            <person name="Pearson M."/>
            <person name="Poon T.W."/>
            <person name="Priest M."/>
            <person name="Roberts A."/>
            <person name="Saif S."/>
            <person name="Shea T."/>
            <person name="Sisk P."/>
            <person name="Sykes S."/>
            <person name="Wortman J."/>
            <person name="Nusbaum C."/>
            <person name="Birren B."/>
        </authorList>
    </citation>
    <scope>NUCLEOTIDE SEQUENCE [LARGE SCALE GENOMIC DNA]</scope>
    <source>
        <strain evidence="9 10">CBS 160.54</strain>
    </source>
</reference>
<keyword evidence="4 8" id="KW-0805">Transcription regulation</keyword>
<dbReference type="PANTHER" id="PTHR13321">
    <property type="entry name" value="MEDIATOR OF RNA POLYMERASE II TRANSCRIPTION, SUBUNIT 18"/>
    <property type="match status" value="1"/>
</dbReference>
<evidence type="ECO:0000256" key="7">
    <source>
        <dbReference type="ARBA" id="ARBA00032012"/>
    </source>
</evidence>
<evidence type="ECO:0000256" key="8">
    <source>
        <dbReference type="RuleBase" id="RU364150"/>
    </source>
</evidence>
<dbReference type="HOGENOM" id="CLU_084516_0_0_1"/>
<dbReference type="GO" id="GO:0070847">
    <property type="term" value="C:core mediator complex"/>
    <property type="evidence" value="ECO:0007669"/>
    <property type="project" value="TreeGrafter"/>
</dbReference>
<evidence type="ECO:0000256" key="1">
    <source>
        <dbReference type="ARBA" id="ARBA00004123"/>
    </source>
</evidence>
<evidence type="ECO:0000313" key="10">
    <source>
        <dbReference type="Proteomes" id="UP000030678"/>
    </source>
</evidence>
<name>V9D864_9EURO</name>
<dbReference type="RefSeq" id="XP_008728789.1">
    <property type="nucleotide sequence ID" value="XM_008730567.1"/>
</dbReference>
<sequence length="272" mass="30755">MHQLALYGQVRRDDHHRMLQQLAGFTRMQPQDVREIQLVFKARQPFGLDLVQSIGASNLASQQQQDLQRVKHMLNAGLYYVHLVGEVLPEKKATRTENEDVTMTDADTSAEAKVSTVRWSLDFRDTPEPGKQSVSSRMVSRTPMEEGNLIRFLDNFGFEYVSRYVVVGSRFYENDTTILVHKVLRLPEVEAGKAVSDNSFISNIDELPELDRSGSYIVQASIDITDGNNPELKDRATRQLLGIKEALKQAVDLTPGDRLALDTRLPAVSRRN</sequence>
<protein>
    <recommendedName>
        <fullName evidence="3 8">Mediator of RNA polymerase II transcription subunit 18</fullName>
    </recommendedName>
    <alternativeName>
        <fullName evidence="7 8">Mediator complex subunit 18</fullName>
    </alternativeName>
</protein>
<dbReference type="InterPro" id="IPR019095">
    <property type="entry name" value="Mediator_Med18"/>
</dbReference>
<dbReference type="GO" id="GO:0016592">
    <property type="term" value="C:mediator complex"/>
    <property type="evidence" value="ECO:0007669"/>
    <property type="project" value="InterPro"/>
</dbReference>
<dbReference type="Proteomes" id="UP000030678">
    <property type="component" value="Unassembled WGS sequence"/>
</dbReference>
<dbReference type="OrthoDB" id="5348092at2759"/>
<keyword evidence="6 8" id="KW-0539">Nucleus</keyword>
<evidence type="ECO:0000256" key="2">
    <source>
        <dbReference type="ARBA" id="ARBA00009814"/>
    </source>
</evidence>